<evidence type="ECO:0000313" key="1">
    <source>
        <dbReference type="EMBL" id="KAG7330215.1"/>
    </source>
</evidence>
<dbReference type="AlphaFoldDB" id="A0A9D3SNY7"/>
<name>A0A9D3SNY7_9TELE</name>
<dbReference type="Proteomes" id="UP000824219">
    <property type="component" value="Linkage Group LG07"/>
</dbReference>
<comment type="caution">
    <text evidence="1">The sequence shown here is derived from an EMBL/GenBank/DDBJ whole genome shotgun (WGS) entry which is preliminary data.</text>
</comment>
<keyword evidence="2" id="KW-1185">Reference proteome</keyword>
<reference evidence="1 2" key="1">
    <citation type="submission" date="2021-06" db="EMBL/GenBank/DDBJ databases">
        <title>Chromosome-level genome assembly of the red-tail catfish (Hemibagrus wyckioides).</title>
        <authorList>
            <person name="Shao F."/>
        </authorList>
    </citation>
    <scope>NUCLEOTIDE SEQUENCE [LARGE SCALE GENOMIC DNA]</scope>
    <source>
        <strain evidence="1">EC202008001</strain>
        <tissue evidence="1">Blood</tissue>
    </source>
</reference>
<sequence>MIYFGISVVWAVCLKQLKVWMNWVPFFREGFLDQDMGPEDAGAALDQVLVLFCSHCGTEQLGAGGHGHVKLCLPLSEL</sequence>
<dbReference type="EMBL" id="JAHKSW010000007">
    <property type="protein sequence ID" value="KAG7330215.1"/>
    <property type="molecule type" value="Genomic_DNA"/>
</dbReference>
<protein>
    <submittedName>
        <fullName evidence="1">Uncharacterized protein</fullName>
    </submittedName>
</protein>
<organism evidence="1 2">
    <name type="scientific">Hemibagrus wyckioides</name>
    <dbReference type="NCBI Taxonomy" id="337641"/>
    <lineage>
        <taxon>Eukaryota</taxon>
        <taxon>Metazoa</taxon>
        <taxon>Chordata</taxon>
        <taxon>Craniata</taxon>
        <taxon>Vertebrata</taxon>
        <taxon>Euteleostomi</taxon>
        <taxon>Actinopterygii</taxon>
        <taxon>Neopterygii</taxon>
        <taxon>Teleostei</taxon>
        <taxon>Ostariophysi</taxon>
        <taxon>Siluriformes</taxon>
        <taxon>Bagridae</taxon>
        <taxon>Hemibagrus</taxon>
    </lineage>
</organism>
<gene>
    <name evidence="1" type="ORF">KOW79_006437</name>
</gene>
<accession>A0A9D3SNY7</accession>
<proteinExistence type="predicted"/>
<evidence type="ECO:0000313" key="2">
    <source>
        <dbReference type="Proteomes" id="UP000824219"/>
    </source>
</evidence>